<keyword evidence="2" id="KW-1185">Reference proteome</keyword>
<accession>A0A0N5B4M4</accession>
<name>A0A0N5B4M4_STREA</name>
<dbReference type="Proteomes" id="UP000046392">
    <property type="component" value="Unplaced"/>
</dbReference>
<sequence length="631" mass="71559">MIMLNLAAKFAISNNLNPLGITSDVYFPSKQIYIKNLESKSLIKSFDISDIPLDLKTTVYGSNFVRIVDEKYIILASGPALVEAGKSSIWVMDGTFKCVAKNYFQLYTISTKSEIDGKGRAAIFGLLMNKKTDKYKKFFQDVRNECFKECQLHNIDPLFSQKTIVCDKEVAAYDTAMKIFDCKIQLCYFHTITNIQKKLRSVGLGLCYQRKVEGYDLRSNYELRYAKDLYRLIKHCYTLFFFPLDKCLLFYSVHIEPEILRIANLLREKKNSILKFKNYLLKEWLTDGKKFKVSQCLVFKQTVLTTNIAESLFAGEYGVSLLLKDGEAIHASSVITKGYNAGNPCKIRFEYKTMTRVDGYLYEHNETMHSVKGFMTFAKPVKVTNGFCKICEYGVNLLLKDGEAIHASSVITKGYNAGTSCKIRFENKIMTEVDGYLYEHNETMHFVKGYMTFAKPVMVEDGFCEEIDITVEIPYEDNDDINALSFYLRPIISKASSILFQCIPSGIISFTNEDDAEEKLKPFWTTQMSIPILDILKQDFRSDINTFPLLSYRGNLLHDDTLDEHQKALANSICGGTKLISCLAPAGTGKTQSICSALSTGITHGKRYLVVGPTNKACDDTMKQCTLLKDS</sequence>
<dbReference type="InterPro" id="IPR018289">
    <property type="entry name" value="MULE_transposase_dom"/>
</dbReference>
<dbReference type="Gene3D" id="3.40.50.300">
    <property type="entry name" value="P-loop containing nucleotide triphosphate hydrolases"/>
    <property type="match status" value="1"/>
</dbReference>
<dbReference type="InterPro" id="IPR027417">
    <property type="entry name" value="P-loop_NTPase"/>
</dbReference>
<dbReference type="SUPFAM" id="SSF52540">
    <property type="entry name" value="P-loop containing nucleoside triphosphate hydrolases"/>
    <property type="match status" value="1"/>
</dbReference>
<proteinExistence type="predicted"/>
<dbReference type="WBParaSite" id="SPAL_0000102500.1">
    <property type="protein sequence ID" value="SPAL_0000102500.1"/>
    <property type="gene ID" value="SPAL_0000102500"/>
</dbReference>
<protein>
    <submittedName>
        <fullName evidence="3">MULE domain-containing protein</fullName>
    </submittedName>
</protein>
<reference evidence="3" key="1">
    <citation type="submission" date="2017-02" db="UniProtKB">
        <authorList>
            <consortium name="WormBaseParasite"/>
        </authorList>
    </citation>
    <scope>IDENTIFICATION</scope>
</reference>
<dbReference type="Pfam" id="PF10551">
    <property type="entry name" value="MULE"/>
    <property type="match status" value="1"/>
</dbReference>
<dbReference type="AlphaFoldDB" id="A0A0N5B4M4"/>
<feature type="domain" description="MULE transposase" evidence="1">
    <location>
        <begin position="89"/>
        <end position="193"/>
    </location>
</feature>
<evidence type="ECO:0000313" key="2">
    <source>
        <dbReference type="Proteomes" id="UP000046392"/>
    </source>
</evidence>
<evidence type="ECO:0000259" key="1">
    <source>
        <dbReference type="Pfam" id="PF10551"/>
    </source>
</evidence>
<evidence type="ECO:0000313" key="3">
    <source>
        <dbReference type="WBParaSite" id="SPAL_0000102500.1"/>
    </source>
</evidence>
<organism evidence="2 3">
    <name type="scientific">Strongyloides papillosus</name>
    <name type="common">Intestinal threadworm</name>
    <dbReference type="NCBI Taxonomy" id="174720"/>
    <lineage>
        <taxon>Eukaryota</taxon>
        <taxon>Metazoa</taxon>
        <taxon>Ecdysozoa</taxon>
        <taxon>Nematoda</taxon>
        <taxon>Chromadorea</taxon>
        <taxon>Rhabditida</taxon>
        <taxon>Tylenchina</taxon>
        <taxon>Panagrolaimomorpha</taxon>
        <taxon>Strongyloidoidea</taxon>
        <taxon>Strongyloididae</taxon>
        <taxon>Strongyloides</taxon>
    </lineage>
</organism>